<dbReference type="RefSeq" id="WP_127737748.1">
    <property type="nucleotide sequence ID" value="NZ_CAJCKN010000066.1"/>
</dbReference>
<comment type="caution">
    <text evidence="3">The sequence shown here is derived from an EMBL/GenBank/DDBJ whole genome shotgun (WGS) entry which is preliminary data.</text>
</comment>
<dbReference type="Gene3D" id="3.20.20.450">
    <property type="entry name" value="EAL domain"/>
    <property type="match status" value="1"/>
</dbReference>
<dbReference type="SUPFAM" id="SSF109604">
    <property type="entry name" value="HD-domain/PDEase-like"/>
    <property type="match status" value="1"/>
</dbReference>
<dbReference type="InterPro" id="IPR013976">
    <property type="entry name" value="HDOD"/>
</dbReference>
<dbReference type="InterPro" id="IPR001633">
    <property type="entry name" value="EAL_dom"/>
</dbReference>
<protein>
    <submittedName>
        <fullName evidence="3">EAL domain-containing protein</fullName>
    </submittedName>
</protein>
<dbReference type="InterPro" id="IPR052340">
    <property type="entry name" value="RNase_Y/CdgJ"/>
</dbReference>
<dbReference type="PIRSF" id="PIRSF003180">
    <property type="entry name" value="DiGMPpdiest_YuxH"/>
    <property type="match status" value="1"/>
</dbReference>
<dbReference type="PROSITE" id="PS51833">
    <property type="entry name" value="HDOD"/>
    <property type="match status" value="1"/>
</dbReference>
<keyword evidence="4" id="KW-1185">Reference proteome</keyword>
<proteinExistence type="predicted"/>
<dbReference type="AlphaFoldDB" id="A0A437KEJ5"/>
<evidence type="ECO:0000259" key="2">
    <source>
        <dbReference type="PROSITE" id="PS51833"/>
    </source>
</evidence>
<feature type="domain" description="EAL" evidence="1">
    <location>
        <begin position="1"/>
        <end position="207"/>
    </location>
</feature>
<dbReference type="SUPFAM" id="SSF141868">
    <property type="entry name" value="EAL domain-like"/>
    <property type="match status" value="1"/>
</dbReference>
<evidence type="ECO:0000313" key="4">
    <source>
        <dbReference type="Proteomes" id="UP000288024"/>
    </source>
</evidence>
<dbReference type="PANTHER" id="PTHR33525:SF4">
    <property type="entry name" value="CYCLIC DI-GMP PHOSPHODIESTERASE CDGJ"/>
    <property type="match status" value="1"/>
</dbReference>
<dbReference type="EMBL" id="RZTZ01000002">
    <property type="protein sequence ID" value="RVT65531.1"/>
    <property type="molecule type" value="Genomic_DNA"/>
</dbReference>
<evidence type="ECO:0000259" key="1">
    <source>
        <dbReference type="PROSITE" id="PS50883"/>
    </source>
</evidence>
<dbReference type="Gene3D" id="1.10.3210.10">
    <property type="entry name" value="Hypothetical protein af1432"/>
    <property type="match status" value="1"/>
</dbReference>
<feature type="domain" description="HDOD" evidence="2">
    <location>
        <begin position="201"/>
        <end position="390"/>
    </location>
</feature>
<reference evidence="3 4" key="1">
    <citation type="submission" date="2019-01" db="EMBL/GenBank/DDBJ databases">
        <title>Bacillus sp. M5HDSG1-1, whole genome shotgun sequence.</title>
        <authorList>
            <person name="Tuo L."/>
        </authorList>
    </citation>
    <scope>NUCLEOTIDE SEQUENCE [LARGE SCALE GENOMIC DNA]</scope>
    <source>
        <strain evidence="3 4">M5HDSG1-1</strain>
    </source>
</reference>
<dbReference type="InterPro" id="IPR035919">
    <property type="entry name" value="EAL_sf"/>
</dbReference>
<dbReference type="PROSITE" id="PS50883">
    <property type="entry name" value="EAL"/>
    <property type="match status" value="1"/>
</dbReference>
<dbReference type="Proteomes" id="UP000288024">
    <property type="component" value="Unassembled WGS sequence"/>
</dbReference>
<accession>A0A437KEJ5</accession>
<gene>
    <name evidence="3" type="ORF">EM808_08520</name>
</gene>
<dbReference type="PANTHER" id="PTHR33525">
    <property type="match status" value="1"/>
</dbReference>
<dbReference type="Pfam" id="PF00563">
    <property type="entry name" value="EAL"/>
    <property type="match status" value="1"/>
</dbReference>
<organism evidence="3 4">
    <name type="scientific">Niallia taxi</name>
    <dbReference type="NCBI Taxonomy" id="2499688"/>
    <lineage>
        <taxon>Bacteria</taxon>
        <taxon>Bacillati</taxon>
        <taxon>Bacillota</taxon>
        <taxon>Bacilli</taxon>
        <taxon>Bacillales</taxon>
        <taxon>Bacillaceae</taxon>
        <taxon>Niallia</taxon>
    </lineage>
</organism>
<evidence type="ECO:0000313" key="3">
    <source>
        <dbReference type="EMBL" id="RVT65531.1"/>
    </source>
</evidence>
<sequence length="411" mass="47253">MEVFVARQPLFNRMEEVYGYELLYRNNEVNMFPNIDGDHATADVIINSFLNIGIEKLSDGKPCFINFTENLLDLGLPTYFQPRDIVIEILETVEPSRKIIDICKELKSLGYRVALDDYIFDNSNPYAYELLLASDIIKVDFMNTNEEERLEIEALAKQLGKEMVAEKLETREEYEKARNSGYHYFQGYFFSKPAIMSTHDVPAYIHTYYGISKHIRSTDPDIDMITNLIEQDISLSYKLLKLINTLGFGLKHKVTSIRQAIVLIGLMELQKWLYVLAVRERDWNNGISYEVMSNCLIRARMCESVANLIPGKTNTSGHFLTGMFSLMDTILNLDMQDILTQVPLDGAIMDALSGKNNTQRDVLDLVLAVEKADWVLISKGCRKLNIEEKELFKVYAESLNWAKNLMKDKIQ</sequence>
<dbReference type="CDD" id="cd01948">
    <property type="entry name" value="EAL"/>
    <property type="match status" value="1"/>
</dbReference>
<dbReference type="InterPro" id="IPR014408">
    <property type="entry name" value="dGMP_Pdiesterase_EAL/HD-GYP"/>
</dbReference>
<dbReference type="Pfam" id="PF08668">
    <property type="entry name" value="HDOD"/>
    <property type="match status" value="1"/>
</dbReference>
<name>A0A437KEJ5_9BACI</name>
<dbReference type="SMART" id="SM00052">
    <property type="entry name" value="EAL"/>
    <property type="match status" value="1"/>
</dbReference>